<name>A0A1R4G5A9_9MICO</name>
<feature type="transmembrane region" description="Helical" evidence="7">
    <location>
        <begin position="45"/>
        <end position="72"/>
    </location>
</feature>
<feature type="domain" description="ABC3 transporter permease C-terminal" evidence="8">
    <location>
        <begin position="54"/>
        <end position="168"/>
    </location>
</feature>
<evidence type="ECO:0000259" key="8">
    <source>
        <dbReference type="Pfam" id="PF02687"/>
    </source>
</evidence>
<feature type="transmembrane region" description="Helical" evidence="7">
    <location>
        <begin position="149"/>
        <end position="167"/>
    </location>
</feature>
<evidence type="ECO:0000256" key="6">
    <source>
        <dbReference type="ARBA" id="ARBA00038076"/>
    </source>
</evidence>
<dbReference type="GO" id="GO:0005886">
    <property type="term" value="C:plasma membrane"/>
    <property type="evidence" value="ECO:0007669"/>
    <property type="project" value="UniProtKB-SubCell"/>
</dbReference>
<dbReference type="AlphaFoldDB" id="A0A1R4G5A9"/>
<organism evidence="9 10">
    <name type="scientific">Agrococcus casei LMG 22410</name>
    <dbReference type="NCBI Taxonomy" id="1255656"/>
    <lineage>
        <taxon>Bacteria</taxon>
        <taxon>Bacillati</taxon>
        <taxon>Actinomycetota</taxon>
        <taxon>Actinomycetes</taxon>
        <taxon>Micrococcales</taxon>
        <taxon>Microbacteriaceae</taxon>
        <taxon>Agrococcus</taxon>
    </lineage>
</organism>
<dbReference type="GO" id="GO:0022857">
    <property type="term" value="F:transmembrane transporter activity"/>
    <property type="evidence" value="ECO:0007669"/>
    <property type="project" value="TreeGrafter"/>
</dbReference>
<feature type="transmembrane region" description="Helical" evidence="7">
    <location>
        <begin position="100"/>
        <end position="129"/>
    </location>
</feature>
<feature type="transmembrane region" description="Helical" evidence="7">
    <location>
        <begin position="279"/>
        <end position="304"/>
    </location>
</feature>
<evidence type="ECO:0000256" key="1">
    <source>
        <dbReference type="ARBA" id="ARBA00004651"/>
    </source>
</evidence>
<evidence type="ECO:0000256" key="5">
    <source>
        <dbReference type="ARBA" id="ARBA00023136"/>
    </source>
</evidence>
<evidence type="ECO:0000256" key="3">
    <source>
        <dbReference type="ARBA" id="ARBA00022692"/>
    </source>
</evidence>
<gene>
    <name evidence="9" type="ORF">CZ674_08810</name>
</gene>
<keyword evidence="2" id="KW-1003">Cell membrane</keyword>
<keyword evidence="3 7" id="KW-0812">Transmembrane</keyword>
<dbReference type="PANTHER" id="PTHR30572">
    <property type="entry name" value="MEMBRANE COMPONENT OF TRANSPORTER-RELATED"/>
    <property type="match status" value="1"/>
</dbReference>
<feature type="transmembrane region" description="Helical" evidence="7">
    <location>
        <begin position="224"/>
        <end position="249"/>
    </location>
</feature>
<evidence type="ECO:0000256" key="4">
    <source>
        <dbReference type="ARBA" id="ARBA00022989"/>
    </source>
</evidence>
<dbReference type="GeneID" id="303173310"/>
<evidence type="ECO:0000256" key="7">
    <source>
        <dbReference type="SAM" id="Phobius"/>
    </source>
</evidence>
<dbReference type="PANTHER" id="PTHR30572:SF4">
    <property type="entry name" value="ABC TRANSPORTER PERMEASE YTRF"/>
    <property type="match status" value="1"/>
</dbReference>
<dbReference type="Proteomes" id="UP000195787">
    <property type="component" value="Unassembled WGS sequence"/>
</dbReference>
<feature type="domain" description="ABC3 transporter permease C-terminal" evidence="8">
    <location>
        <begin position="335"/>
        <end position="449"/>
    </location>
</feature>
<dbReference type="PROSITE" id="PS51257">
    <property type="entry name" value="PROKAR_LIPOPROTEIN"/>
    <property type="match status" value="1"/>
</dbReference>
<keyword evidence="10" id="KW-1185">Reference proteome</keyword>
<dbReference type="InterPro" id="IPR050250">
    <property type="entry name" value="Macrolide_Exporter_MacB"/>
</dbReference>
<dbReference type="OrthoDB" id="9780560at2"/>
<evidence type="ECO:0000313" key="10">
    <source>
        <dbReference type="Proteomes" id="UP000195787"/>
    </source>
</evidence>
<dbReference type="Pfam" id="PF02687">
    <property type="entry name" value="FtsX"/>
    <property type="match status" value="2"/>
</dbReference>
<sequence length="462" mass="47280">MNAGSKLAFLATFIAAAGCTALMTVTTQFRVLLEASAALVNSETLIVMAVLGQIVLAVVTVLIASIVAQVAFRQAVDELRRDIALRRLVGSRRRDERRRLFGGFSATGAVGAAAGWAAGAILGAIVGLVLRQQRAEWHGVAIPWVDPAALIPAAAIVLGALAAAWGASRRVLQIAPAEAVRTAVQDEDLGAGRRRPLAWTLVVTGSAVLLASLAGGFLTPLAVLPGVLGGALSVLGIVALATPLTQGLLRLAAPAARKSTELSIALGSLQRSPKRTGGIAIALMVGVAVVTMFSVAGETALIAMDRAAGGDGMSETQREFLGEIAAQFMTVIALAVGGASLIAVFGFVSTMQMSVASRTREIGLLRLVGMSVQRAKRTVLIEAALIGALALASGFVLGLVYGWFGASMMFGSYPGMGVLMPAVPWLLPVLLAVATLAVALGAGYPAARRAGRIRALEAVAVA</sequence>
<feature type="transmembrane region" description="Helical" evidence="7">
    <location>
        <begin position="324"/>
        <end position="348"/>
    </location>
</feature>
<feature type="transmembrane region" description="Helical" evidence="7">
    <location>
        <begin position="379"/>
        <end position="404"/>
    </location>
</feature>
<feature type="transmembrane region" description="Helical" evidence="7">
    <location>
        <begin position="424"/>
        <end position="444"/>
    </location>
</feature>
<comment type="similarity">
    <text evidence="6">Belongs to the ABC-4 integral membrane protein family.</text>
</comment>
<evidence type="ECO:0000313" key="9">
    <source>
        <dbReference type="EMBL" id="SJM63273.1"/>
    </source>
</evidence>
<evidence type="ECO:0000256" key="2">
    <source>
        <dbReference type="ARBA" id="ARBA00022475"/>
    </source>
</evidence>
<comment type="subcellular location">
    <subcellularLocation>
        <location evidence="1">Cell membrane</location>
        <topology evidence="1">Multi-pass membrane protein</topology>
    </subcellularLocation>
</comment>
<proteinExistence type="inferred from homology"/>
<keyword evidence="4 7" id="KW-1133">Transmembrane helix</keyword>
<dbReference type="RefSeq" id="WP_086992182.1">
    <property type="nucleotide sequence ID" value="NZ_FUHU01000038.1"/>
</dbReference>
<feature type="transmembrane region" description="Helical" evidence="7">
    <location>
        <begin position="197"/>
        <end position="218"/>
    </location>
</feature>
<dbReference type="EMBL" id="FUHU01000038">
    <property type="protein sequence ID" value="SJM63273.1"/>
    <property type="molecule type" value="Genomic_DNA"/>
</dbReference>
<reference evidence="9 10" key="1">
    <citation type="submission" date="2017-02" db="EMBL/GenBank/DDBJ databases">
        <authorList>
            <person name="Peterson S.W."/>
        </authorList>
    </citation>
    <scope>NUCLEOTIDE SEQUENCE [LARGE SCALE GENOMIC DNA]</scope>
    <source>
        <strain evidence="9 10">LMG 22410</strain>
    </source>
</reference>
<accession>A0A1R4G5A9</accession>
<keyword evidence="5 7" id="KW-0472">Membrane</keyword>
<protein>
    <submittedName>
        <fullName evidence="9">Putative ABC transporter integral membrane protein</fullName>
    </submittedName>
</protein>
<dbReference type="InterPro" id="IPR003838">
    <property type="entry name" value="ABC3_permease_C"/>
</dbReference>